<evidence type="ECO:0000313" key="3">
    <source>
        <dbReference type="EMBL" id="CAL4763343.1"/>
    </source>
</evidence>
<keyword evidence="4" id="KW-1185">Reference proteome</keyword>
<evidence type="ECO:0000313" key="4">
    <source>
        <dbReference type="Proteomes" id="UP001152797"/>
    </source>
</evidence>
<feature type="compositionally biased region" description="Polar residues" evidence="1">
    <location>
        <begin position="43"/>
        <end position="54"/>
    </location>
</feature>
<feature type="compositionally biased region" description="Low complexity" evidence="1">
    <location>
        <begin position="1280"/>
        <end position="1299"/>
    </location>
</feature>
<name>A0A9P1BQB8_9DINO</name>
<feature type="region of interest" description="Disordered" evidence="1">
    <location>
        <begin position="27"/>
        <end position="55"/>
    </location>
</feature>
<reference evidence="2" key="1">
    <citation type="submission" date="2022-10" db="EMBL/GenBank/DDBJ databases">
        <authorList>
            <person name="Chen Y."/>
            <person name="Dougan E. K."/>
            <person name="Chan C."/>
            <person name="Rhodes N."/>
            <person name="Thang M."/>
        </authorList>
    </citation>
    <scope>NUCLEOTIDE SEQUENCE</scope>
</reference>
<feature type="region of interest" description="Disordered" evidence="1">
    <location>
        <begin position="71"/>
        <end position="156"/>
    </location>
</feature>
<reference evidence="3 4" key="2">
    <citation type="submission" date="2024-05" db="EMBL/GenBank/DDBJ databases">
        <authorList>
            <person name="Chen Y."/>
            <person name="Shah S."/>
            <person name="Dougan E. K."/>
            <person name="Thang M."/>
            <person name="Chan C."/>
        </authorList>
    </citation>
    <scope>NUCLEOTIDE SEQUENCE [LARGE SCALE GENOMIC DNA]</scope>
</reference>
<dbReference type="EMBL" id="CAMXCT010000238">
    <property type="protein sequence ID" value="CAI3976031.1"/>
    <property type="molecule type" value="Genomic_DNA"/>
</dbReference>
<evidence type="ECO:0000313" key="2">
    <source>
        <dbReference type="EMBL" id="CAI3976031.1"/>
    </source>
</evidence>
<comment type="caution">
    <text evidence="2">The sequence shown here is derived from an EMBL/GenBank/DDBJ whole genome shotgun (WGS) entry which is preliminary data.</text>
</comment>
<gene>
    <name evidence="2" type="ORF">C1SCF055_LOCUS4290</name>
</gene>
<accession>A0A9P1BQB8</accession>
<feature type="compositionally biased region" description="Polar residues" evidence="1">
    <location>
        <begin position="88"/>
        <end position="99"/>
    </location>
</feature>
<feature type="region of interest" description="Disordered" evidence="1">
    <location>
        <begin position="1262"/>
        <end position="1329"/>
    </location>
</feature>
<dbReference type="OrthoDB" id="423151at2759"/>
<dbReference type="EMBL" id="CAMXCT030000238">
    <property type="protein sequence ID" value="CAL4763343.1"/>
    <property type="molecule type" value="Genomic_DNA"/>
</dbReference>
<organism evidence="2">
    <name type="scientific">Cladocopium goreaui</name>
    <dbReference type="NCBI Taxonomy" id="2562237"/>
    <lineage>
        <taxon>Eukaryota</taxon>
        <taxon>Sar</taxon>
        <taxon>Alveolata</taxon>
        <taxon>Dinophyceae</taxon>
        <taxon>Suessiales</taxon>
        <taxon>Symbiodiniaceae</taxon>
        <taxon>Cladocopium</taxon>
    </lineage>
</organism>
<protein>
    <submittedName>
        <fullName evidence="3">Gypsy retrotransposon integrase-like protein 1</fullName>
    </submittedName>
</protein>
<sequence length="2402" mass="265946">MATKPSRNRPSWADLTLQKLSSMVTKPSLNRPSWADLTDTDDLSSMVTKPSRNRPSWADLTLQKLSSMVTKPSLNRPSWADLTDTDDLSSMVTKPSRNRPSWADLTDTDDEHEKDHPGFVPEVRQEAMQATAGVPKVDRQDGQVHDQGEKDAGWPQKLATPPWPLPVPQSSAVNAAPSHAECQESSYAGPPANMWIFEEADPAIHVEAWLGHRCWVMKKGENMRLRLATVCPRDREASLCAECQQPCRHHHRECKYKGQIPCVPARICASGIPKGEIPRDQFELQPAFPTSDFGVPEAPQRGALECDDTLQRLDAAMSPPGGLSFSTLQQPLRGTPMLGGDGDGRIREGNLWYLSAEDQVDAVHFSLYVNGFFFRHEGWRRGTTHKADMVWAAAKTVWERVDTCTGCAIPADVLGAGQNQRVVSDRALHGALPCFADSVDSQFHHVCPTVVGQPQSSVPPSNSAGCAGMPGVTNPECLGISPMFHAESDLGNYVTGGFAFICHDLVVAATYSARLNDLLGNQVQLDGLSGDRTEDGMYRFSFFVNDSLKELSRTDFEGAPKFLDRDQRHFVVGALRNYLDHVGEVYSPPRVTKEAYLQGLKGHIALDLTTGWDFRIPEHRKKALALIAKKRPAVLLLSPPCTTFSLLRRLTNHKRDCRQVQQEETEGDQHMDFSVSLAEMQMREGRGFILEQPAPATSWQKPRVQKLVENPEVHLVRADMCQCGLRAQCGPHQGELVQKPTILATNIDEIAAHAHKVCQKNHHHGQLIGGAAKYAAVYTPAFVKAIVSGIKEALGIKARFKQPSHLQQAFTYGKNLGSQAHVFAQDCLEVDADVTVAYGLHPDLGLYGQEGPASATAVGLPQHDGLRNAARLESMEPGTPSQPGTSSKAVMPLSMDVEAPEEGEEVEDMVAEARRQMRHVGEQPGVARAVSRLEDFQKSDDGEFSLAPNLRREVHRVHRNLGHPGNEIFVRALQNAGVRDHIIEWTKKHFRCPTCDARPRPKPSRPGHLLRALEFNTVVGIDLCFLDFKGHQVILLNMLCWGTNFQQASICKDKSAEEVRGLHEGLVAALWNRYMDRYGFSPMQRVFGKNLRLPASLMSSDALNQELVDAAAPDPIHRAWQIREVASQEWLRRQDQGAVRRSIRAQSRTTDQVNIPIGSWVYVFRDSPSYKGWVGPGVTIAEDPSGKSTWISMRGRLWKASREQLRLATPEEELGAELIVELSKEMLSKLHKPGHVVFQDVSAEGGPTDEYFDEVMRTLNIREDRPESQQRQRPGQADETMSSSTSSTTEQTSTNPSSTAEFGETEEGSNSAIAPGSEQASRRASAVSEAVDGAAPMQVIPEEAPMEVTSASHFSWKSWTLRMILRKLQAKSSFGQVEFSKLSEAEKVQFRASRKKELDSLVATGAVEILSVEDSLKFANETPEQIIDSKYVDRYKPIAVSKQKLEEYKTKALTQGHLQAIELEADATNPKSRLCAVGWQDPQILEVERSSPTPLSTSLYACLQLAASRRWKTRVKDVKTAFLQSLPTTRTRPLACRLPRDETPEGLDDRQLLLLKTEIYGLVSGPSWWRRTLLKVATEQLGYVVNCYDRCVLTLPSKDPQPGAPSEGFIVIEVDDIAEAGGAEHVKCMQKLEAMLKFGKIEDLQSKEGTNYAGRFLRQLPDFSFESNMDEFIYTRLEPIVPQRKVLKKNAADVKLSEGEKTQLRGLIASLNWVSREGRPDASSAASILASAFPSPSMEHIFAANDVVRHLKTFPVVLRIHAIPEKDLRLLLIGDSAFDTSGKEKSQHGWLLGFTTPALNRGESAPVSLMQWRSKRLRRKAASSLLCEAISMSAATGSLEHLDAFFQSIAMSHFSPRRKQLTEDQYLEASGKATVIASDSKNFVDPHSVCVMDAKSLYDSLNSEQSQGDDDRSALETAIIHESLSVCRGRPRWVPHNHNPADSMTKFAGGHHEPLLKLLQSGCFMIEDEEQVLSREKQVDTCTGCAIPADVLGAGQNQRVVSDRALHGVEVSISLSPFVLVRNCKFQSGYNATLTDVKIFKISLFAHSACYYFGVRSEDERWAEEERSRWVLDVSRAIRLVTQSLFPPFRITCEPLQGAPQTRRRLMAGYVVYHEDVSTASVVYFELQAHEKGMAKMLLYENSKCQVVVGEIPLHESAMCSEKIGINCSCFSVEGPRGPRSFLLVPLLVASAFKSGCSGDGCPAVPHLVLLQRQVDGKVLKEGSAEVEATSKVLNFTAVQEKNDSETYGGDTGGDGNVVDHESSDDEAQGRVESLLDHGIFERRRRSRRRRQINTLNKKCWYQMWENSNYGGGWLNYEIGNNGCDDLTTYNSGSWNKKLSSGLAGASPGCKISAYQSGGCSGTAYVLADATSSSSNAYTKNWNYLSDIDMGDKISSFRCTCT</sequence>
<dbReference type="EMBL" id="CAMXCT020000238">
    <property type="protein sequence ID" value="CAL1129406.1"/>
    <property type="molecule type" value="Genomic_DNA"/>
</dbReference>
<evidence type="ECO:0000256" key="1">
    <source>
        <dbReference type="SAM" id="MobiDB-lite"/>
    </source>
</evidence>
<proteinExistence type="predicted"/>
<dbReference type="Gene3D" id="2.60.20.10">
    <property type="entry name" value="Crystallins"/>
    <property type="match status" value="1"/>
</dbReference>
<feature type="compositionally biased region" description="Basic and acidic residues" evidence="1">
    <location>
        <begin position="136"/>
        <end position="152"/>
    </location>
</feature>
<dbReference type="Proteomes" id="UP001152797">
    <property type="component" value="Unassembled WGS sequence"/>
</dbReference>
<feature type="compositionally biased region" description="Low complexity" evidence="1">
    <location>
        <begin position="1317"/>
        <end position="1329"/>
    </location>
</feature>